<sequence>MGENFRIGLKSVSRIIDEVCDALWNVLQPLVMPQPTENDWKEIAKDFDELWQFKNCTGALDGKHVYIKAPSKTGSSFFNYKKRFSVVLMCLADARRKIRMVDVGSMGRFSDAGIFDNSIFGKSLKEKRLNLPEPVPLYQGGAKMSFVFIGDEAFPLMENFMRPYPRDGLNAERKIFNYRLSRARRIVEATFGVLTRKWYVYHKDFECKIETVDKTPTNVNEWKEKSRNFEILWNFPHCIGAIDGKHVLLEAPPNSGSDYYNYKENYSLVLLAIVDAEYNFVYVNCGAKGKSSDSGVFQETPFYKALNEQQLNLPDPEPLTQGGPNIPYVLVGDSAFALSENMMRPYPKGKREKGSLKRIFNYRLSRARRIVENVFGIMSVVFRVFRKAIPLRPVNAELVVMACVYLHNFLRRNTSSTAHYTLNTTFDFEDAAHNVVEGSWRRELRNNNMRNLNIHGRPPPQPALVIRNHFAEYFSSAQGSVPWQTNQA</sequence>
<keyword evidence="6" id="KW-0378">Hydrolase</keyword>
<dbReference type="GO" id="GO:0016787">
    <property type="term" value="F:hydrolase activity"/>
    <property type="evidence" value="ECO:0007669"/>
    <property type="project" value="UniProtKB-KW"/>
</dbReference>
<comment type="subcellular location">
    <subcellularLocation>
        <location evidence="2">Nucleus</location>
    </subcellularLocation>
</comment>
<evidence type="ECO:0000256" key="1">
    <source>
        <dbReference type="ARBA" id="ARBA00001968"/>
    </source>
</evidence>
<reference evidence="9" key="1">
    <citation type="journal article" date="2021" name="G3 (Bethesda)">
        <title>Genome and transcriptome analysis of the beet armyworm Spodoptera exigua reveals targets for pest control. .</title>
        <authorList>
            <person name="Simon S."/>
            <person name="Breeschoten T."/>
            <person name="Jansen H.J."/>
            <person name="Dirks R.P."/>
            <person name="Schranz M.E."/>
            <person name="Ros V.I.D."/>
        </authorList>
    </citation>
    <scope>NUCLEOTIDE SEQUENCE</scope>
    <source>
        <strain evidence="9">TB_SE_WUR_2020</strain>
    </source>
</reference>
<evidence type="ECO:0000256" key="2">
    <source>
        <dbReference type="ARBA" id="ARBA00004123"/>
    </source>
</evidence>
<evidence type="ECO:0000313" key="10">
    <source>
        <dbReference type="Proteomes" id="UP000814243"/>
    </source>
</evidence>
<keyword evidence="7" id="KW-0539">Nucleus</keyword>
<comment type="cofactor">
    <cofactor evidence="1">
        <name>a divalent metal cation</name>
        <dbReference type="ChEBI" id="CHEBI:60240"/>
    </cofactor>
</comment>
<comment type="similarity">
    <text evidence="3">Belongs to the HARBI1 family.</text>
</comment>
<accession>A0A922M676</accession>
<name>A0A922M676_SPOEX</name>
<evidence type="ECO:0000256" key="5">
    <source>
        <dbReference type="ARBA" id="ARBA00022723"/>
    </source>
</evidence>
<comment type="caution">
    <text evidence="9">The sequence shown here is derived from an EMBL/GenBank/DDBJ whole genome shotgun (WGS) entry which is preliminary data.</text>
</comment>
<feature type="domain" description="DDE Tnp4" evidence="8">
    <location>
        <begin position="242"/>
        <end position="408"/>
    </location>
</feature>
<organism evidence="9 10">
    <name type="scientific">Spodoptera exigua</name>
    <name type="common">Beet armyworm</name>
    <name type="synonym">Noctua fulgens</name>
    <dbReference type="NCBI Taxonomy" id="7107"/>
    <lineage>
        <taxon>Eukaryota</taxon>
        <taxon>Metazoa</taxon>
        <taxon>Ecdysozoa</taxon>
        <taxon>Arthropoda</taxon>
        <taxon>Hexapoda</taxon>
        <taxon>Insecta</taxon>
        <taxon>Pterygota</taxon>
        <taxon>Neoptera</taxon>
        <taxon>Endopterygota</taxon>
        <taxon>Lepidoptera</taxon>
        <taxon>Glossata</taxon>
        <taxon>Ditrysia</taxon>
        <taxon>Noctuoidea</taxon>
        <taxon>Noctuidae</taxon>
        <taxon>Amphipyrinae</taxon>
        <taxon>Spodoptera</taxon>
    </lineage>
</organism>
<gene>
    <name evidence="9" type="ORF">HF086_001087</name>
</gene>
<feature type="domain" description="DDE Tnp4" evidence="8">
    <location>
        <begin position="60"/>
        <end position="214"/>
    </location>
</feature>
<dbReference type="EMBL" id="JACEFF010000775">
    <property type="protein sequence ID" value="KAH9631152.1"/>
    <property type="molecule type" value="Genomic_DNA"/>
</dbReference>
<dbReference type="InterPro" id="IPR027806">
    <property type="entry name" value="HARBI1_dom"/>
</dbReference>
<keyword evidence="5" id="KW-0479">Metal-binding</keyword>
<dbReference type="Proteomes" id="UP000814243">
    <property type="component" value="Unassembled WGS sequence"/>
</dbReference>
<dbReference type="AlphaFoldDB" id="A0A922M676"/>
<evidence type="ECO:0000256" key="4">
    <source>
        <dbReference type="ARBA" id="ARBA00022722"/>
    </source>
</evidence>
<dbReference type="Pfam" id="PF13359">
    <property type="entry name" value="DDE_Tnp_4"/>
    <property type="match status" value="2"/>
</dbReference>
<protein>
    <recommendedName>
        <fullName evidence="8">DDE Tnp4 domain-containing protein</fullName>
    </recommendedName>
</protein>
<dbReference type="PANTHER" id="PTHR22930:SF269">
    <property type="entry name" value="NUCLEASE HARBI1-LIKE PROTEIN"/>
    <property type="match status" value="1"/>
</dbReference>
<proteinExistence type="inferred from homology"/>
<evidence type="ECO:0000256" key="6">
    <source>
        <dbReference type="ARBA" id="ARBA00022801"/>
    </source>
</evidence>
<evidence type="ECO:0000259" key="8">
    <source>
        <dbReference type="Pfam" id="PF13359"/>
    </source>
</evidence>
<dbReference type="GO" id="GO:0004518">
    <property type="term" value="F:nuclease activity"/>
    <property type="evidence" value="ECO:0007669"/>
    <property type="project" value="UniProtKB-KW"/>
</dbReference>
<dbReference type="InterPro" id="IPR045249">
    <property type="entry name" value="HARBI1-like"/>
</dbReference>
<dbReference type="PANTHER" id="PTHR22930">
    <property type="match status" value="1"/>
</dbReference>
<keyword evidence="4" id="KW-0540">Nuclease</keyword>
<evidence type="ECO:0000313" key="9">
    <source>
        <dbReference type="EMBL" id="KAH9631152.1"/>
    </source>
</evidence>
<dbReference type="GO" id="GO:0046872">
    <property type="term" value="F:metal ion binding"/>
    <property type="evidence" value="ECO:0007669"/>
    <property type="project" value="UniProtKB-KW"/>
</dbReference>
<evidence type="ECO:0000256" key="3">
    <source>
        <dbReference type="ARBA" id="ARBA00006958"/>
    </source>
</evidence>
<dbReference type="GO" id="GO:0005634">
    <property type="term" value="C:nucleus"/>
    <property type="evidence" value="ECO:0007669"/>
    <property type="project" value="UniProtKB-SubCell"/>
</dbReference>
<evidence type="ECO:0000256" key="7">
    <source>
        <dbReference type="ARBA" id="ARBA00023242"/>
    </source>
</evidence>